<dbReference type="PANTHER" id="PTHR45628:SF10">
    <property type="entry name" value="VOLTAGE-DEPENDENT L-TYPE CALCIUM CHANNEL SUBUNIT ALPHA-1C"/>
    <property type="match status" value="1"/>
</dbReference>
<evidence type="ECO:0000256" key="33">
    <source>
        <dbReference type="SAM" id="Phobius"/>
    </source>
</evidence>
<dbReference type="Pfam" id="PF08763">
    <property type="entry name" value="Ca_chan_IQ"/>
    <property type="match status" value="1"/>
</dbReference>
<dbReference type="PANTHER" id="PTHR45628">
    <property type="entry name" value="VOLTAGE-DEPENDENT CALCIUM CHANNEL TYPE A SUBUNIT ALPHA-1"/>
    <property type="match status" value="1"/>
</dbReference>
<evidence type="ECO:0000256" key="21">
    <source>
        <dbReference type="ARBA" id="ARBA00023257"/>
    </source>
</evidence>
<evidence type="ECO:0000313" key="35">
    <source>
        <dbReference type="Ensembl" id="ENSSTUP00000068043.1"/>
    </source>
</evidence>
<evidence type="ECO:0000256" key="7">
    <source>
        <dbReference type="ARBA" id="ARBA00022568"/>
    </source>
</evidence>
<dbReference type="GO" id="GO:0005516">
    <property type="term" value="F:calmodulin binding"/>
    <property type="evidence" value="ECO:0007669"/>
    <property type="project" value="UniProtKB-KW"/>
</dbReference>
<evidence type="ECO:0000256" key="17">
    <source>
        <dbReference type="ARBA" id="ARBA00023065"/>
    </source>
</evidence>
<accession>A0A674B9C8</accession>
<dbReference type="InterPro" id="IPR031649">
    <property type="entry name" value="GPHH_dom"/>
</dbReference>
<evidence type="ECO:0000256" key="28">
    <source>
        <dbReference type="ARBA" id="ARBA00034112"/>
    </source>
</evidence>
<evidence type="ECO:0000256" key="14">
    <source>
        <dbReference type="ARBA" id="ARBA00022882"/>
    </source>
</evidence>
<dbReference type="SMART" id="SM01062">
    <property type="entry name" value="Ca_chan_IQ"/>
    <property type="match status" value="1"/>
</dbReference>
<keyword evidence="4" id="KW-0813">Transport</keyword>
<dbReference type="OMA" id="HETELNC"/>
<evidence type="ECO:0000256" key="30">
    <source>
        <dbReference type="ARBA" id="ARBA00045450"/>
    </source>
</evidence>
<evidence type="ECO:0000256" key="24">
    <source>
        <dbReference type="ARBA" id="ARBA00024012"/>
    </source>
</evidence>
<comment type="catalytic activity">
    <reaction evidence="29">
        <text>Ca(2+)(in) = Ca(2+)(out)</text>
        <dbReference type="Rhea" id="RHEA:29671"/>
        <dbReference type="ChEBI" id="CHEBI:29108"/>
    </reaction>
</comment>
<dbReference type="Pfam" id="PF16905">
    <property type="entry name" value="GPHH"/>
    <property type="match status" value="1"/>
</dbReference>
<organism evidence="35 36">
    <name type="scientific">Salmo trutta</name>
    <name type="common">Brown trout</name>
    <dbReference type="NCBI Taxonomy" id="8032"/>
    <lineage>
        <taxon>Eukaryota</taxon>
        <taxon>Metazoa</taxon>
        <taxon>Chordata</taxon>
        <taxon>Craniata</taxon>
        <taxon>Vertebrata</taxon>
        <taxon>Euteleostomi</taxon>
        <taxon>Actinopterygii</taxon>
        <taxon>Neopterygii</taxon>
        <taxon>Teleostei</taxon>
        <taxon>Protacanthopterygii</taxon>
        <taxon>Salmoniformes</taxon>
        <taxon>Salmonidae</taxon>
        <taxon>Salmoninae</taxon>
        <taxon>Salmo</taxon>
    </lineage>
</organism>
<keyword evidence="13" id="KW-0112">Calmodulin-binding</keyword>
<evidence type="ECO:0000256" key="11">
    <source>
        <dbReference type="ARBA" id="ARBA00022737"/>
    </source>
</evidence>
<dbReference type="InterPro" id="IPR002077">
    <property type="entry name" value="VDCCAlpha1"/>
</dbReference>
<feature type="compositionally biased region" description="Polar residues" evidence="32">
    <location>
        <begin position="383"/>
        <end position="403"/>
    </location>
</feature>
<dbReference type="Gene3D" id="6.10.250.2180">
    <property type="match status" value="1"/>
</dbReference>
<keyword evidence="7 31" id="KW-0109">Calcium transport</keyword>
<dbReference type="GO" id="GO:0098703">
    <property type="term" value="P:calcium ion import across plasma membrane"/>
    <property type="evidence" value="ECO:0007669"/>
    <property type="project" value="TreeGrafter"/>
</dbReference>
<dbReference type="InterPro" id="IPR005821">
    <property type="entry name" value="Ion_trans_dom"/>
</dbReference>
<evidence type="ECO:0000256" key="12">
    <source>
        <dbReference type="ARBA" id="ARBA00022837"/>
    </source>
</evidence>
<evidence type="ECO:0000256" key="22">
    <source>
        <dbReference type="ARBA" id="ARBA00023273"/>
    </source>
</evidence>
<dbReference type="GO" id="GO:0046872">
    <property type="term" value="F:metal ion binding"/>
    <property type="evidence" value="ECO:0007669"/>
    <property type="project" value="UniProtKB-KW"/>
</dbReference>
<evidence type="ECO:0000256" key="19">
    <source>
        <dbReference type="ARBA" id="ARBA00023157"/>
    </source>
</evidence>
<dbReference type="GO" id="GO:0030315">
    <property type="term" value="C:T-tubule"/>
    <property type="evidence" value="ECO:0007669"/>
    <property type="project" value="UniProtKB-SubCell"/>
</dbReference>
<evidence type="ECO:0000256" key="27">
    <source>
        <dbReference type="ARBA" id="ARBA00030570"/>
    </source>
</evidence>
<dbReference type="PRINTS" id="PR01635">
    <property type="entry name" value="LVDCCALPHA1C"/>
</dbReference>
<keyword evidence="5" id="KW-1003">Cell membrane</keyword>
<dbReference type="Proteomes" id="UP000472277">
    <property type="component" value="Unassembled WGS sequence"/>
</dbReference>
<evidence type="ECO:0000256" key="2">
    <source>
        <dbReference type="ARBA" id="ARBA00004484"/>
    </source>
</evidence>
<dbReference type="InterPro" id="IPR050599">
    <property type="entry name" value="VDCC_alpha-1_subunit"/>
</dbReference>
<dbReference type="AlphaFoldDB" id="A0A674B9C8"/>
<keyword evidence="22" id="KW-0966">Cell projection</keyword>
<feature type="region of interest" description="Disordered" evidence="32">
    <location>
        <begin position="379"/>
        <end position="428"/>
    </location>
</feature>
<dbReference type="Pfam" id="PF00520">
    <property type="entry name" value="Ion_trans"/>
    <property type="match status" value="1"/>
</dbReference>
<keyword evidence="36" id="KW-1185">Reference proteome</keyword>
<keyword evidence="19" id="KW-1015">Disulfide bond</keyword>
<dbReference type="GO" id="GO:0005891">
    <property type="term" value="C:voltage-gated calcium channel complex"/>
    <property type="evidence" value="ECO:0007669"/>
    <property type="project" value="InterPro"/>
</dbReference>
<comment type="similarity">
    <text evidence="25">Belongs to the calcium channel alpha-1 subunit (TC 1.A.1.11) family. CACNA1C subfamily.</text>
</comment>
<dbReference type="FunFam" id="1.10.287.70:FF:000009">
    <property type="entry name" value="Voltage-dependent L-type calcium channel subunit alpha"/>
    <property type="match status" value="1"/>
</dbReference>
<dbReference type="Pfam" id="PF16885">
    <property type="entry name" value="CAC1F_C"/>
    <property type="match status" value="2"/>
</dbReference>
<dbReference type="Gene3D" id="1.10.287.70">
    <property type="match status" value="1"/>
</dbReference>
<evidence type="ECO:0000313" key="36">
    <source>
        <dbReference type="Proteomes" id="UP000472277"/>
    </source>
</evidence>
<evidence type="ECO:0000256" key="13">
    <source>
        <dbReference type="ARBA" id="ARBA00022860"/>
    </source>
</evidence>
<evidence type="ECO:0000256" key="5">
    <source>
        <dbReference type="ARBA" id="ARBA00022475"/>
    </source>
</evidence>
<dbReference type="SUPFAM" id="SSF81324">
    <property type="entry name" value="Voltage-gated potassium channels"/>
    <property type="match status" value="1"/>
</dbReference>
<reference evidence="35" key="1">
    <citation type="submission" date="2025-08" db="UniProtKB">
        <authorList>
            <consortium name="Ensembl"/>
        </authorList>
    </citation>
    <scope>IDENTIFICATION</scope>
</reference>
<keyword evidence="14 31" id="KW-0851">Voltage-gated channel</keyword>
<dbReference type="GO" id="GO:0030425">
    <property type="term" value="C:dendrite"/>
    <property type="evidence" value="ECO:0007669"/>
    <property type="project" value="UniProtKB-SubCell"/>
</dbReference>
<feature type="transmembrane region" description="Helical" evidence="33">
    <location>
        <begin position="118"/>
        <end position="141"/>
    </location>
</feature>
<dbReference type="InParanoid" id="A0A674B9C8"/>
<keyword evidence="9 33" id="KW-0812">Transmembrane</keyword>
<protein>
    <recommendedName>
        <fullName evidence="26">Voltage-dependent L-type calcium channel subunit alpha-1C</fullName>
    </recommendedName>
    <alternativeName>
        <fullName evidence="27">Voltage-gated calcium channel subunit alpha Cav1.2</fullName>
    </alternativeName>
</protein>
<feature type="compositionally biased region" description="Low complexity" evidence="32">
    <location>
        <begin position="418"/>
        <end position="428"/>
    </location>
</feature>
<reference evidence="35" key="2">
    <citation type="submission" date="2025-09" db="UniProtKB">
        <authorList>
            <consortium name="Ensembl"/>
        </authorList>
    </citation>
    <scope>IDENTIFICATION</scope>
</reference>
<evidence type="ECO:0000256" key="29">
    <source>
        <dbReference type="ARBA" id="ARBA00036634"/>
    </source>
</evidence>
<dbReference type="FunFam" id="1.10.238.10:FF:000063">
    <property type="entry name" value="Voltage-dependent N-type calcium channel subunit alpha"/>
    <property type="match status" value="1"/>
</dbReference>
<dbReference type="InterPro" id="IPR014873">
    <property type="entry name" value="VDCC_a1su_IQ"/>
</dbReference>
<evidence type="ECO:0000256" key="32">
    <source>
        <dbReference type="SAM" id="MobiDB-lite"/>
    </source>
</evidence>
<keyword evidence="11" id="KW-0677">Repeat</keyword>
<evidence type="ECO:0000256" key="25">
    <source>
        <dbReference type="ARBA" id="ARBA00024028"/>
    </source>
</evidence>
<keyword evidence="18 33" id="KW-0472">Membrane</keyword>
<evidence type="ECO:0000256" key="26">
    <source>
        <dbReference type="ARBA" id="ARBA00024095"/>
    </source>
</evidence>
<keyword evidence="8 31" id="KW-0107">Calcium channel</keyword>
<evidence type="ECO:0000256" key="4">
    <source>
        <dbReference type="ARBA" id="ARBA00022448"/>
    </source>
</evidence>
<keyword evidence="16" id="KW-0770">Synapse</keyword>
<evidence type="ECO:0000256" key="16">
    <source>
        <dbReference type="ARBA" id="ARBA00023018"/>
    </source>
</evidence>
<evidence type="ECO:0000256" key="18">
    <source>
        <dbReference type="ARBA" id="ARBA00023136"/>
    </source>
</evidence>
<evidence type="ECO:0000259" key="34">
    <source>
        <dbReference type="SMART" id="SM01062"/>
    </source>
</evidence>
<comment type="function">
    <text evidence="30">Pore-forming, alpha-1C subunit of the voltage-gated calcium channel that gives rise to L-type calcium currents. Mediates influx of calcium ions into the cytoplasm, and thereby triggers calcium release from the sarcoplasm. Plays an important role in excitation-contraction coupling in the heart. Required for normal heart development and normal regulation of heart rhythm. Required for normal contraction of smooth muscle cells in blood vessels and in the intestine. Essential for normal blood pressure regulation via its role in the contraction of arterial smooth muscle cells. Long-lasting (L-type) calcium channels belong to the 'high-voltage activated' (HVA) group.</text>
</comment>
<comment type="subcellular location">
    <subcellularLocation>
        <location evidence="24">Cell membrane</location>
        <location evidence="24">Sarcolemma</location>
        <location evidence="24">T-tubule</location>
    </subcellularLocation>
    <subcellularLocation>
        <location evidence="3">Cell membrane</location>
        <topology evidence="3">Multi-pass membrane protein</topology>
    </subcellularLocation>
    <subcellularLocation>
        <location evidence="1">Cell projection</location>
        <location evidence="1">Dendrite</location>
    </subcellularLocation>
    <subcellularLocation>
        <location evidence="31">Membrane</location>
        <topology evidence="31">Multi-pass membrane protein</topology>
    </subcellularLocation>
    <subcellularLocation>
        <location evidence="2">Perikaryon</location>
    </subcellularLocation>
    <subcellularLocation>
        <location evidence="28">Postsynaptic density membrane</location>
    </subcellularLocation>
</comment>
<evidence type="ECO:0000256" key="10">
    <source>
        <dbReference type="ARBA" id="ARBA00022723"/>
    </source>
</evidence>
<evidence type="ECO:0000256" key="23">
    <source>
        <dbReference type="ARBA" id="ARBA00023303"/>
    </source>
</evidence>
<evidence type="ECO:0000256" key="15">
    <source>
        <dbReference type="ARBA" id="ARBA00022989"/>
    </source>
</evidence>
<keyword evidence="12 31" id="KW-0106">Calcium</keyword>
<dbReference type="InterPro" id="IPR031688">
    <property type="entry name" value="CAC1F_C"/>
</dbReference>
<evidence type="ECO:0000256" key="6">
    <source>
        <dbReference type="ARBA" id="ARBA00022553"/>
    </source>
</evidence>
<name>A0A674B9C8_SALTR</name>
<keyword evidence="6" id="KW-0597">Phosphoprotein</keyword>
<dbReference type="GO" id="GO:0043204">
    <property type="term" value="C:perikaryon"/>
    <property type="evidence" value="ECO:0007669"/>
    <property type="project" value="UniProtKB-SubCell"/>
</dbReference>
<keyword evidence="23" id="KW-0407">Ion channel</keyword>
<keyword evidence="21" id="KW-0628">Postsynaptic cell membrane</keyword>
<evidence type="ECO:0000256" key="1">
    <source>
        <dbReference type="ARBA" id="ARBA00004279"/>
    </source>
</evidence>
<feature type="domain" description="Voltage-dependent calcium channel alpha-1 subunit IQ" evidence="34">
    <location>
        <begin position="275"/>
        <end position="309"/>
    </location>
</feature>
<keyword evidence="17" id="KW-0406">Ion transport</keyword>
<dbReference type="GO" id="GO:0098839">
    <property type="term" value="C:postsynaptic density membrane"/>
    <property type="evidence" value="ECO:0007669"/>
    <property type="project" value="UniProtKB-SubCell"/>
</dbReference>
<keyword evidence="15 33" id="KW-1133">Transmembrane helix</keyword>
<evidence type="ECO:0000256" key="20">
    <source>
        <dbReference type="ARBA" id="ARBA00023180"/>
    </source>
</evidence>
<evidence type="ECO:0000256" key="9">
    <source>
        <dbReference type="ARBA" id="ARBA00022692"/>
    </source>
</evidence>
<evidence type="ECO:0000256" key="8">
    <source>
        <dbReference type="ARBA" id="ARBA00022673"/>
    </source>
</evidence>
<feature type="transmembrane region" description="Helical" evidence="33">
    <location>
        <begin position="26"/>
        <end position="44"/>
    </location>
</feature>
<evidence type="ECO:0000256" key="3">
    <source>
        <dbReference type="ARBA" id="ARBA00004651"/>
    </source>
</evidence>
<dbReference type="GeneTree" id="ENSGT00940000156127"/>
<dbReference type="PRINTS" id="PR00167">
    <property type="entry name" value="CACHANNEL"/>
</dbReference>
<feature type="compositionally biased region" description="Polar residues" evidence="32">
    <location>
        <begin position="546"/>
        <end position="555"/>
    </location>
</feature>
<gene>
    <name evidence="35" type="primary">CACNA1C</name>
    <name evidence="35" type="synonym">LOC115189936</name>
</gene>
<dbReference type="GO" id="GO:0008331">
    <property type="term" value="F:high voltage-gated calcium channel activity"/>
    <property type="evidence" value="ECO:0007669"/>
    <property type="project" value="TreeGrafter"/>
</dbReference>
<dbReference type="Ensembl" id="ENSSTUT00000072148.1">
    <property type="protein sequence ID" value="ENSSTUP00000068043.1"/>
    <property type="gene ID" value="ENSSTUG00000029753.1"/>
</dbReference>
<dbReference type="InterPro" id="IPR005451">
    <property type="entry name" value="VDCC_L_a1csu"/>
</dbReference>
<keyword evidence="20" id="KW-0325">Glycoprotein</keyword>
<keyword evidence="10" id="KW-0479">Metal-binding</keyword>
<evidence type="ECO:0000256" key="31">
    <source>
        <dbReference type="RuleBase" id="RU003808"/>
    </source>
</evidence>
<sequence length="787" mass="85970">MRLVKLLSRGEGIRTLLWTFIKSFQALPYVALLIVMLFFIYAVIGMQMFGKIALRDNSQINRNNNFQTFPQATLLLFRCATGEAWQEIMLACAPMRPCEKGSEVGPASEDQCGSHFAIFYFVSFYMLCAFLIINLFVAVIMDNFDYLTRDWSILGPHHLDEFKRIWAEYDPEAKGRIKHLDVVTLLRRIQPPLGFGKLCPHRVACKRLVSMNMPLNSDGTVMFNATLFALVRTALRIKTDGNLEQANEELRAIVKKIWKRTSMKLLDQVVPPAGDDEVTVGKFYATFLIQEYFRKFKKRKEQGLVAKVPPKTALSLQAGLRTLHDMGPEIRRAISGDLTVEEDLDKSMKEPVSAASEDDIFRRAGGLFGNHVSYYNDGRDSGRNTFPQSFTTQRPLHISQTGSPGEGESPSHEKLMDSTTFTPSSYSSSGSNANINNANNTAVPGVVVGVGGPGGVSREDGGDRRPWHSPRRAFLCPTALGRRSSFHLECLRRQTRADVSQKTALPLHLVHHQALAVAGLSPLLRRSHSPTLFTQLCSTSPTSPTGRGSQASYQRVPTLRLQGTGPGTGSYELNSSLPSVNCGPWYSDSNGNSPAISPGVGTASQRPPRPVSLTVPSTVHKDATSLSHGSAGSLVEAVLISEGLGHFAQDPSFIEVTKQELADACDMTIEEMENAADNILNGNSQPSPNGNLLPYMHCNRDHAASQEPGLSLSDGPGAVRGATAPGEIEELLGATHLGQHGDPEDEERLEVVGGEEEHTGGVEVVVEVGQRNSGLLEDEDMECVTSL</sequence>
<feature type="region of interest" description="Disordered" evidence="32">
    <location>
        <begin position="535"/>
        <end position="572"/>
    </location>
</feature>
<proteinExistence type="inferred from homology"/>